<dbReference type="PANTHER" id="PTHR12903">
    <property type="entry name" value="MITOCHONDRIAL RIBOSOMAL PROTEIN L24"/>
    <property type="match status" value="1"/>
</dbReference>
<dbReference type="InterPro" id="IPR014722">
    <property type="entry name" value="Rib_uL2_dom2"/>
</dbReference>
<dbReference type="Pfam" id="PF17136">
    <property type="entry name" value="ribosomal_L24"/>
    <property type="match status" value="1"/>
</dbReference>
<reference evidence="8" key="2">
    <citation type="journal article" date="2021" name="PeerJ">
        <title>Extensive microbial diversity within the chicken gut microbiome revealed by metagenomics and culture.</title>
        <authorList>
            <person name="Gilroy R."/>
            <person name="Ravi A."/>
            <person name="Getino M."/>
            <person name="Pursley I."/>
            <person name="Horton D.L."/>
            <person name="Alikhan N.F."/>
            <person name="Baker D."/>
            <person name="Gharbi K."/>
            <person name="Hall N."/>
            <person name="Watson M."/>
            <person name="Adriaenssens E.M."/>
            <person name="Foster-Nyarko E."/>
            <person name="Jarju S."/>
            <person name="Secka A."/>
            <person name="Antonio M."/>
            <person name="Oren A."/>
            <person name="Chaudhuri R.R."/>
            <person name="La Ragione R."/>
            <person name="Hildebrand F."/>
            <person name="Pallen M.J."/>
        </authorList>
    </citation>
    <scope>NUCLEOTIDE SEQUENCE</scope>
    <source>
        <strain evidence="8">USAMLcec3-3695</strain>
    </source>
</reference>
<dbReference type="AlphaFoldDB" id="A0A9D1SEE9"/>
<keyword evidence="3 5" id="KW-0687">Ribonucleoprotein</keyword>
<organism evidence="8 9">
    <name type="scientific">Candidatus Ornithomonoglobus merdipullorum</name>
    <dbReference type="NCBI Taxonomy" id="2840895"/>
    <lineage>
        <taxon>Bacteria</taxon>
        <taxon>Bacillati</taxon>
        <taxon>Bacillota</taxon>
        <taxon>Clostridia</taxon>
        <taxon>Candidatus Ornithomonoglobus</taxon>
    </lineage>
</organism>
<dbReference type="SUPFAM" id="SSF50104">
    <property type="entry name" value="Translation proteins SH3-like domain"/>
    <property type="match status" value="1"/>
</dbReference>
<comment type="similarity">
    <text evidence="1 5 6">Belongs to the universal ribosomal protein uL24 family.</text>
</comment>
<dbReference type="Proteomes" id="UP000824109">
    <property type="component" value="Unassembled WGS sequence"/>
</dbReference>
<evidence type="ECO:0000259" key="7">
    <source>
        <dbReference type="SMART" id="SM00739"/>
    </source>
</evidence>
<dbReference type="GO" id="GO:0019843">
    <property type="term" value="F:rRNA binding"/>
    <property type="evidence" value="ECO:0007669"/>
    <property type="project" value="UniProtKB-UniRule"/>
</dbReference>
<evidence type="ECO:0000313" key="9">
    <source>
        <dbReference type="Proteomes" id="UP000824109"/>
    </source>
</evidence>
<dbReference type="NCBIfam" id="TIGR01079">
    <property type="entry name" value="rplX_bact"/>
    <property type="match status" value="1"/>
</dbReference>
<comment type="subunit">
    <text evidence="5">Part of the 50S ribosomal subunit.</text>
</comment>
<keyword evidence="2 5" id="KW-0689">Ribosomal protein</keyword>
<dbReference type="InterPro" id="IPR008991">
    <property type="entry name" value="Translation_prot_SH3-like_sf"/>
</dbReference>
<evidence type="ECO:0000256" key="3">
    <source>
        <dbReference type="ARBA" id="ARBA00023274"/>
    </source>
</evidence>
<dbReference type="SMART" id="SM00739">
    <property type="entry name" value="KOW"/>
    <property type="match status" value="1"/>
</dbReference>
<comment type="function">
    <text evidence="5">One of two assembly initiator proteins, it binds directly to the 5'-end of the 23S rRNA, where it nucleates assembly of the 50S subunit.</text>
</comment>
<evidence type="ECO:0000313" key="8">
    <source>
        <dbReference type="EMBL" id="HIU56588.1"/>
    </source>
</evidence>
<dbReference type="GO" id="GO:0006412">
    <property type="term" value="P:translation"/>
    <property type="evidence" value="ECO:0007669"/>
    <property type="project" value="UniProtKB-UniRule"/>
</dbReference>
<dbReference type="InterPro" id="IPR057264">
    <property type="entry name" value="Ribosomal_uL24_C"/>
</dbReference>
<protein>
    <recommendedName>
        <fullName evidence="4 5">Large ribosomal subunit protein uL24</fullName>
    </recommendedName>
</protein>
<name>A0A9D1SEE9_9FIRM</name>
<dbReference type="InterPro" id="IPR005825">
    <property type="entry name" value="Ribosomal_uL24_CS"/>
</dbReference>
<dbReference type="InterPro" id="IPR005824">
    <property type="entry name" value="KOW"/>
</dbReference>
<sequence length="104" mass="11345">MHVKRGDIVKVIAGKDKGKEGKVVEAIPSKNKVIVEGVATAKRHQKARVQGQESGIIHKDMPIDASNVMRVCPKCGKAAKTGVKILEDGSKVRYCKKCNETYND</sequence>
<evidence type="ECO:0000256" key="6">
    <source>
        <dbReference type="RuleBase" id="RU003477"/>
    </source>
</evidence>
<dbReference type="GO" id="GO:0005840">
    <property type="term" value="C:ribosome"/>
    <property type="evidence" value="ECO:0007669"/>
    <property type="project" value="UniProtKB-KW"/>
</dbReference>
<dbReference type="PROSITE" id="PS01108">
    <property type="entry name" value="RIBOSOMAL_L24"/>
    <property type="match status" value="1"/>
</dbReference>
<proteinExistence type="inferred from homology"/>
<accession>A0A9D1SEE9</accession>
<dbReference type="EMBL" id="DVNB01000024">
    <property type="protein sequence ID" value="HIU56588.1"/>
    <property type="molecule type" value="Genomic_DNA"/>
</dbReference>
<evidence type="ECO:0000256" key="2">
    <source>
        <dbReference type="ARBA" id="ARBA00022980"/>
    </source>
</evidence>
<dbReference type="InterPro" id="IPR003256">
    <property type="entry name" value="Ribosomal_uL24"/>
</dbReference>
<evidence type="ECO:0000256" key="4">
    <source>
        <dbReference type="ARBA" id="ARBA00035206"/>
    </source>
</evidence>
<reference evidence="8" key="1">
    <citation type="submission" date="2020-10" db="EMBL/GenBank/DDBJ databases">
        <authorList>
            <person name="Gilroy R."/>
        </authorList>
    </citation>
    <scope>NUCLEOTIDE SEQUENCE</scope>
    <source>
        <strain evidence="8">USAMLcec3-3695</strain>
    </source>
</reference>
<dbReference type="HAMAP" id="MF_01326_B">
    <property type="entry name" value="Ribosomal_uL24_B"/>
    <property type="match status" value="1"/>
</dbReference>
<comment type="function">
    <text evidence="5">One of the proteins that surrounds the polypeptide exit tunnel on the outside of the subunit.</text>
</comment>
<dbReference type="GO" id="GO:1990904">
    <property type="term" value="C:ribonucleoprotein complex"/>
    <property type="evidence" value="ECO:0007669"/>
    <property type="project" value="UniProtKB-KW"/>
</dbReference>
<dbReference type="CDD" id="cd06089">
    <property type="entry name" value="KOW_RPL26"/>
    <property type="match status" value="1"/>
</dbReference>
<evidence type="ECO:0000256" key="5">
    <source>
        <dbReference type="HAMAP-Rule" id="MF_01326"/>
    </source>
</evidence>
<dbReference type="Gene3D" id="2.30.30.30">
    <property type="match status" value="1"/>
</dbReference>
<keyword evidence="5" id="KW-0699">rRNA-binding</keyword>
<feature type="domain" description="KOW" evidence="7">
    <location>
        <begin position="2"/>
        <end position="29"/>
    </location>
</feature>
<comment type="caution">
    <text evidence="8">The sequence shown here is derived from an EMBL/GenBank/DDBJ whole genome shotgun (WGS) entry which is preliminary data.</text>
</comment>
<dbReference type="InterPro" id="IPR041988">
    <property type="entry name" value="Ribosomal_uL24_KOW"/>
</dbReference>
<dbReference type="Pfam" id="PF00467">
    <property type="entry name" value="KOW"/>
    <property type="match status" value="1"/>
</dbReference>
<evidence type="ECO:0000256" key="1">
    <source>
        <dbReference type="ARBA" id="ARBA00010618"/>
    </source>
</evidence>
<gene>
    <name evidence="5" type="primary">rplX</name>
    <name evidence="8" type="ORF">IAA61_02090</name>
</gene>
<keyword evidence="5" id="KW-0694">RNA-binding</keyword>
<dbReference type="GO" id="GO:0003735">
    <property type="term" value="F:structural constituent of ribosome"/>
    <property type="evidence" value="ECO:0007669"/>
    <property type="project" value="InterPro"/>
</dbReference>